<dbReference type="InterPro" id="IPR036236">
    <property type="entry name" value="Znf_C2H2_sf"/>
</dbReference>
<evidence type="ECO:0000313" key="9">
    <source>
        <dbReference type="Proteomes" id="UP001233999"/>
    </source>
</evidence>
<evidence type="ECO:0000256" key="3">
    <source>
        <dbReference type="ARBA" id="ARBA00022771"/>
    </source>
</evidence>
<feature type="domain" description="C2H2-type" evidence="7">
    <location>
        <begin position="653"/>
        <end position="682"/>
    </location>
</feature>
<evidence type="ECO:0000313" key="8">
    <source>
        <dbReference type="EMBL" id="KAJ9576027.1"/>
    </source>
</evidence>
<dbReference type="EMBL" id="JASPKZ010009810">
    <property type="protein sequence ID" value="KAJ9576027.1"/>
    <property type="molecule type" value="Genomic_DNA"/>
</dbReference>
<evidence type="ECO:0000256" key="4">
    <source>
        <dbReference type="ARBA" id="ARBA00022833"/>
    </source>
</evidence>
<dbReference type="GO" id="GO:0008270">
    <property type="term" value="F:zinc ion binding"/>
    <property type="evidence" value="ECO:0007669"/>
    <property type="project" value="UniProtKB-KW"/>
</dbReference>
<sequence length="1170" mass="131134">MSSKRISRENRKGRGRIKCNYDDSIKLNFGKLNTDTRLMCSKTILQEDNQDVVQSTSIEKSSNELEVTATNFSLPNHIEMVQDIGGVSVDEWLKQKTESVSSIDLDVVMKNDGIDSNYLTTDNVGYHFLTNKEVDMTYVVTNICDIGLGLDLPSNASSKPKTKPDSYIEKDCDSILKNYSTNQDPMLNDLSRNDLLDKDILDENTGINNAQKVDDTEKQSLYYVIGVNDGQFMSVDNTISVPNKKQSKEFKENLWSGSVLTEAQTSLETSENLSITTKRIVDAESEKETGIDFPEFNLITFQVGSSDSVCNIAQLPQMPIEFIKSEIAQTVDDSVKNFENNSTDICSSKTTTDTSPINISDRDTSALKSVPDKNGKTISQNNMVNNNYSTTMKNCNSPATPIKKIVTSSSNPRSLLKNRVLTPPLITKTLPISKKPSILKKSETSTEVPSNLSSESSQVKFKKTSKKPPSMAIIAISTDKSKNTTEIIINTPYGEQVFKGKTTDLMKATAGLWQKMDSSKVQEIDDPLILNSNGEKEASDEPTTSDIQGQMEEDIEELEPEEEQPVTEALAELGIDLDNNNIGLTTIAGHKVWLCPFKGCGKMYQRQCMLKVHILSHFNVRPYRCNVDGCHWSFYTYFKLKRHKKTHLKKKDFVCTIQGCDRRFTTVYNLNAHQKLHERPLEMICPVEACAARFQTKRSLEMHMKSHDKQHAPYKCQHDYCGKHYYSLNALNSHLRCHQHKEEDVRCQWEGCGKVFDKPCRLKAHMRSHTGDKPYLCKFQDCGWAFSSASKLKRHQHKHTNERKFSCDVEGCGKSFMRSEHLKEHILTHVGQRNFQCPVENCGVKFSAKSSLYVHLKKHGKPESAENKVVYHCPIEQCVRTYTCKSSLRQHMLKFHTPVLASDPSQLDHITLLAGDDDLTTLEGLQFSGEITTAYVGIQGALNTVSLVANPSILMNGDAISNITPEYVTAGINYYEMARRSVCRIEGRWTGSTTTNLNNSVITHVLLAPPETQSSALTVSNSTPSSAESSSEPTVTTEPSEEQPLNMSLFEPDPLDVEPETNGIQGSARTSFTYQDIMKERERRKANLSPIPITSIGMRAPTDVVLGTGLHDIPHNLLLQDDLTSNHQNLYTEDHLMTVSPGVGEFQVLLLDPSTRQEFAESTINLRDLE</sequence>
<dbReference type="SUPFAM" id="SSF57667">
    <property type="entry name" value="beta-beta-alpha zinc fingers"/>
    <property type="match status" value="5"/>
</dbReference>
<keyword evidence="1" id="KW-0479">Metal-binding</keyword>
<feature type="compositionally biased region" description="Polar residues" evidence="6">
    <location>
        <begin position="445"/>
        <end position="459"/>
    </location>
</feature>
<feature type="domain" description="C2H2-type" evidence="7">
    <location>
        <begin position="805"/>
        <end position="834"/>
    </location>
</feature>
<evidence type="ECO:0000256" key="5">
    <source>
        <dbReference type="PROSITE-ProRule" id="PRU00042"/>
    </source>
</evidence>
<feature type="domain" description="C2H2-type" evidence="7">
    <location>
        <begin position="835"/>
        <end position="864"/>
    </location>
</feature>
<keyword evidence="9" id="KW-1185">Reference proteome</keyword>
<gene>
    <name evidence="8" type="ORF">L9F63_007127</name>
</gene>
<dbReference type="Proteomes" id="UP001233999">
    <property type="component" value="Unassembled WGS sequence"/>
</dbReference>
<dbReference type="Gene3D" id="3.30.160.60">
    <property type="entry name" value="Classic Zinc Finger"/>
    <property type="match status" value="8"/>
</dbReference>
<feature type="compositionally biased region" description="Basic and acidic residues" evidence="6">
    <location>
        <begin position="360"/>
        <end position="375"/>
    </location>
</feature>
<feature type="domain" description="C2H2-type" evidence="7">
    <location>
        <begin position="683"/>
        <end position="712"/>
    </location>
</feature>
<feature type="compositionally biased region" description="Polar residues" evidence="6">
    <location>
        <begin position="376"/>
        <end position="385"/>
    </location>
</feature>
<feature type="domain" description="C2H2-type" evidence="7">
    <location>
        <begin position="775"/>
        <end position="804"/>
    </location>
</feature>
<organism evidence="8 9">
    <name type="scientific">Diploptera punctata</name>
    <name type="common">Pacific beetle cockroach</name>
    <dbReference type="NCBI Taxonomy" id="6984"/>
    <lineage>
        <taxon>Eukaryota</taxon>
        <taxon>Metazoa</taxon>
        <taxon>Ecdysozoa</taxon>
        <taxon>Arthropoda</taxon>
        <taxon>Hexapoda</taxon>
        <taxon>Insecta</taxon>
        <taxon>Pterygota</taxon>
        <taxon>Neoptera</taxon>
        <taxon>Polyneoptera</taxon>
        <taxon>Dictyoptera</taxon>
        <taxon>Blattodea</taxon>
        <taxon>Blaberoidea</taxon>
        <taxon>Blaberidae</taxon>
        <taxon>Diplopterinae</taxon>
        <taxon>Diploptera</taxon>
    </lineage>
</organism>
<proteinExistence type="predicted"/>
<keyword evidence="2" id="KW-0677">Repeat</keyword>
<name>A0AAD8E476_DIPPU</name>
<dbReference type="PROSITE" id="PS50157">
    <property type="entry name" value="ZINC_FINGER_C2H2_2"/>
    <property type="match status" value="10"/>
</dbReference>
<dbReference type="AlphaFoldDB" id="A0AAD8E476"/>
<comment type="caution">
    <text evidence="8">The sequence shown here is derived from an EMBL/GenBank/DDBJ whole genome shotgun (WGS) entry which is preliminary data.</text>
</comment>
<feature type="compositionally biased region" description="Low complexity" evidence="6">
    <location>
        <begin position="1018"/>
        <end position="1038"/>
    </location>
</feature>
<reference evidence="8" key="1">
    <citation type="journal article" date="2023" name="IScience">
        <title>Live-bearing cockroach genome reveals convergent evolutionary mechanisms linked to viviparity in insects and beyond.</title>
        <authorList>
            <person name="Fouks B."/>
            <person name="Harrison M.C."/>
            <person name="Mikhailova A.A."/>
            <person name="Marchal E."/>
            <person name="English S."/>
            <person name="Carruthers M."/>
            <person name="Jennings E.C."/>
            <person name="Chiamaka E.L."/>
            <person name="Frigard R.A."/>
            <person name="Pippel M."/>
            <person name="Attardo G.M."/>
            <person name="Benoit J.B."/>
            <person name="Bornberg-Bauer E."/>
            <person name="Tobe S.S."/>
        </authorList>
    </citation>
    <scope>NUCLEOTIDE SEQUENCE</scope>
    <source>
        <strain evidence="8">Stay&amp;Tobe</strain>
    </source>
</reference>
<evidence type="ECO:0000259" key="7">
    <source>
        <dbReference type="PROSITE" id="PS50157"/>
    </source>
</evidence>
<dbReference type="GO" id="GO:0006357">
    <property type="term" value="P:regulation of transcription by RNA polymerase II"/>
    <property type="evidence" value="ECO:0007669"/>
    <property type="project" value="TreeGrafter"/>
</dbReference>
<dbReference type="PANTHER" id="PTHR46179:SF26">
    <property type="entry name" value="ZINC FINGER PROTEIN 423 HOMOLOG"/>
    <property type="match status" value="1"/>
</dbReference>
<accession>A0AAD8E476</accession>
<dbReference type="InterPro" id="IPR051061">
    <property type="entry name" value="Zinc_finger_trans_reg"/>
</dbReference>
<dbReference type="PANTHER" id="PTHR46179">
    <property type="entry name" value="ZINC FINGER PROTEIN"/>
    <property type="match status" value="1"/>
</dbReference>
<dbReference type="GO" id="GO:0005634">
    <property type="term" value="C:nucleus"/>
    <property type="evidence" value="ECO:0007669"/>
    <property type="project" value="TreeGrafter"/>
</dbReference>
<feature type="domain" description="C2H2-type" evidence="7">
    <location>
        <begin position="745"/>
        <end position="774"/>
    </location>
</feature>
<dbReference type="FunFam" id="3.30.160.60:FF:000007">
    <property type="entry name" value="Basic krueppel-like factor 3"/>
    <property type="match status" value="1"/>
</dbReference>
<protein>
    <recommendedName>
        <fullName evidence="7">C2H2-type domain-containing protein</fullName>
    </recommendedName>
</protein>
<feature type="region of interest" description="Disordered" evidence="6">
    <location>
        <begin position="440"/>
        <end position="465"/>
    </location>
</feature>
<dbReference type="InterPro" id="IPR013087">
    <property type="entry name" value="Znf_C2H2_type"/>
</dbReference>
<dbReference type="SMART" id="SM00355">
    <property type="entry name" value="ZnF_C2H2"/>
    <property type="match status" value="10"/>
</dbReference>
<evidence type="ECO:0000256" key="2">
    <source>
        <dbReference type="ARBA" id="ARBA00022737"/>
    </source>
</evidence>
<feature type="domain" description="C2H2-type" evidence="7">
    <location>
        <begin position="714"/>
        <end position="743"/>
    </location>
</feature>
<dbReference type="Pfam" id="PF00096">
    <property type="entry name" value="zf-C2H2"/>
    <property type="match status" value="5"/>
</dbReference>
<feature type="region of interest" description="Disordered" evidence="6">
    <location>
        <begin position="347"/>
        <end position="385"/>
    </location>
</feature>
<feature type="domain" description="C2H2-type" evidence="7">
    <location>
        <begin position="623"/>
        <end position="652"/>
    </location>
</feature>
<keyword evidence="4" id="KW-0862">Zinc</keyword>
<dbReference type="GO" id="GO:0003712">
    <property type="term" value="F:transcription coregulator activity"/>
    <property type="evidence" value="ECO:0007669"/>
    <property type="project" value="TreeGrafter"/>
</dbReference>
<keyword evidence="3 5" id="KW-0863">Zinc-finger</keyword>
<feature type="region of interest" description="Disordered" evidence="6">
    <location>
        <begin position="1013"/>
        <end position="1045"/>
    </location>
</feature>
<feature type="domain" description="C2H2-type" evidence="7">
    <location>
        <begin position="593"/>
        <end position="622"/>
    </location>
</feature>
<dbReference type="PROSITE" id="PS00028">
    <property type="entry name" value="ZINC_FINGER_C2H2_1"/>
    <property type="match status" value="10"/>
</dbReference>
<evidence type="ECO:0000256" key="6">
    <source>
        <dbReference type="SAM" id="MobiDB-lite"/>
    </source>
</evidence>
<feature type="compositionally biased region" description="Polar residues" evidence="6">
    <location>
        <begin position="347"/>
        <end position="358"/>
    </location>
</feature>
<reference evidence="8" key="2">
    <citation type="submission" date="2023-05" db="EMBL/GenBank/DDBJ databases">
        <authorList>
            <person name="Fouks B."/>
        </authorList>
    </citation>
    <scope>NUCLEOTIDE SEQUENCE</scope>
    <source>
        <strain evidence="8">Stay&amp;Tobe</strain>
        <tissue evidence="8">Testes</tissue>
    </source>
</reference>
<dbReference type="FunFam" id="3.30.160.60:FF:000125">
    <property type="entry name" value="Putative zinc finger protein 143"/>
    <property type="match status" value="1"/>
</dbReference>
<evidence type="ECO:0000256" key="1">
    <source>
        <dbReference type="ARBA" id="ARBA00022723"/>
    </source>
</evidence>
<feature type="domain" description="C2H2-type" evidence="7">
    <location>
        <begin position="871"/>
        <end position="897"/>
    </location>
</feature>